<protein>
    <recommendedName>
        <fullName evidence="3">PRA1 family protein</fullName>
    </recommendedName>
</protein>
<dbReference type="Proteomes" id="UP001642484">
    <property type="component" value="Unassembled WGS sequence"/>
</dbReference>
<evidence type="ECO:0000313" key="2">
    <source>
        <dbReference type="Proteomes" id="UP001642484"/>
    </source>
</evidence>
<keyword evidence="2" id="KW-1185">Reference proteome</keyword>
<gene>
    <name evidence="1" type="ORF">CCMP2556_LOCUS25793</name>
</gene>
<sequence length="207" mass="23100">MAAWLEVAITWREKLLSCWLFRTVSESKLDDDDEGILEQRCAQLLQLTLEGAPFGISLSQPWTDFARDLRRPDHPTQRVPSNLTRFAGNYINLILCSALLRSATAWPILFSICVAAEIVALFAPPEMFDVHIMQFKSAGGGFRSIGGTWLRCLLAAFAQVGSLCSCFFCHHGQRGLLLGTLLVLVHAFFRARPWTVMAKEGLKSKLS</sequence>
<evidence type="ECO:0008006" key="3">
    <source>
        <dbReference type="Google" id="ProtNLM"/>
    </source>
</evidence>
<accession>A0ABP0MHN4</accession>
<evidence type="ECO:0000313" key="1">
    <source>
        <dbReference type="EMBL" id="CAK9050628.1"/>
    </source>
</evidence>
<proteinExistence type="predicted"/>
<dbReference type="EMBL" id="CAXAMN010017491">
    <property type="protein sequence ID" value="CAK9050628.1"/>
    <property type="molecule type" value="Genomic_DNA"/>
</dbReference>
<comment type="caution">
    <text evidence="1">The sequence shown here is derived from an EMBL/GenBank/DDBJ whole genome shotgun (WGS) entry which is preliminary data.</text>
</comment>
<organism evidence="1 2">
    <name type="scientific">Durusdinium trenchii</name>
    <dbReference type="NCBI Taxonomy" id="1381693"/>
    <lineage>
        <taxon>Eukaryota</taxon>
        <taxon>Sar</taxon>
        <taxon>Alveolata</taxon>
        <taxon>Dinophyceae</taxon>
        <taxon>Suessiales</taxon>
        <taxon>Symbiodiniaceae</taxon>
        <taxon>Durusdinium</taxon>
    </lineage>
</organism>
<reference evidence="1 2" key="1">
    <citation type="submission" date="2024-02" db="EMBL/GenBank/DDBJ databases">
        <authorList>
            <person name="Chen Y."/>
            <person name="Shah S."/>
            <person name="Dougan E. K."/>
            <person name="Thang M."/>
            <person name="Chan C."/>
        </authorList>
    </citation>
    <scope>NUCLEOTIDE SEQUENCE [LARGE SCALE GENOMIC DNA]</scope>
</reference>
<name>A0ABP0MHN4_9DINO</name>